<sequence>MGNKDNKKRKMSSLARKKHYENLSANRKRVKREVISIQDQVTALESNEPSEMDCQPTALLEDSSKNNENSVNNRGSLQSQADEKCNIEEIKYVIEITKNNENNVDNEGSLRSPSGEKLNNEELECVMVPQHEETTKDFVFDETTLAIPETQKNEERLRVKNKVIVSQQKKLVVQDKTIATQERLIAKQVKVINSLKATIENLELKNDKLTKRNEFLRGSLQRLREKILNDNK</sequence>
<dbReference type="AlphaFoldDB" id="A0A9P0T549"/>
<comment type="caution">
    <text evidence="3">The sequence shown here is derived from an EMBL/GenBank/DDBJ whole genome shotgun (WGS) entry which is preliminary data.</text>
</comment>
<reference evidence="3" key="1">
    <citation type="submission" date="2022-05" db="EMBL/GenBank/DDBJ databases">
        <authorList>
            <person name="Okamura Y."/>
        </authorList>
    </citation>
    <scope>NUCLEOTIDE SEQUENCE</scope>
</reference>
<accession>A0A9P0T549</accession>
<dbReference type="Proteomes" id="UP001152562">
    <property type="component" value="Unassembled WGS sequence"/>
</dbReference>
<feature type="compositionally biased region" description="Basic residues" evidence="2">
    <location>
        <begin position="1"/>
        <end position="19"/>
    </location>
</feature>
<keyword evidence="1" id="KW-0175">Coiled coil</keyword>
<keyword evidence="4" id="KW-1185">Reference proteome</keyword>
<evidence type="ECO:0000256" key="1">
    <source>
        <dbReference type="SAM" id="Coils"/>
    </source>
</evidence>
<protein>
    <submittedName>
        <fullName evidence="3">Uncharacterized protein</fullName>
    </submittedName>
</protein>
<feature type="coiled-coil region" evidence="1">
    <location>
        <begin position="185"/>
        <end position="226"/>
    </location>
</feature>
<organism evidence="3 4">
    <name type="scientific">Pieris brassicae</name>
    <name type="common">White butterfly</name>
    <name type="synonym">Large white butterfly</name>
    <dbReference type="NCBI Taxonomy" id="7116"/>
    <lineage>
        <taxon>Eukaryota</taxon>
        <taxon>Metazoa</taxon>
        <taxon>Ecdysozoa</taxon>
        <taxon>Arthropoda</taxon>
        <taxon>Hexapoda</taxon>
        <taxon>Insecta</taxon>
        <taxon>Pterygota</taxon>
        <taxon>Neoptera</taxon>
        <taxon>Endopterygota</taxon>
        <taxon>Lepidoptera</taxon>
        <taxon>Glossata</taxon>
        <taxon>Ditrysia</taxon>
        <taxon>Papilionoidea</taxon>
        <taxon>Pieridae</taxon>
        <taxon>Pierinae</taxon>
        <taxon>Pieris</taxon>
    </lineage>
</organism>
<evidence type="ECO:0000313" key="4">
    <source>
        <dbReference type="Proteomes" id="UP001152562"/>
    </source>
</evidence>
<name>A0A9P0T549_PIEBR</name>
<feature type="region of interest" description="Disordered" evidence="2">
    <location>
        <begin position="1"/>
        <end position="32"/>
    </location>
</feature>
<evidence type="ECO:0000256" key="2">
    <source>
        <dbReference type="SAM" id="MobiDB-lite"/>
    </source>
</evidence>
<gene>
    <name evidence="3" type="ORF">PIBRA_LOCUS1824</name>
</gene>
<dbReference type="EMBL" id="CALOZG010000002">
    <property type="protein sequence ID" value="CAH3975264.1"/>
    <property type="molecule type" value="Genomic_DNA"/>
</dbReference>
<proteinExistence type="predicted"/>
<evidence type="ECO:0000313" key="3">
    <source>
        <dbReference type="EMBL" id="CAH3975264.1"/>
    </source>
</evidence>